<keyword evidence="2" id="KW-1185">Reference proteome</keyword>
<accession>A0A3M0KAW9</accession>
<gene>
    <name evidence="1" type="ORF">DUI87_13080</name>
</gene>
<dbReference type="Proteomes" id="UP000269221">
    <property type="component" value="Unassembled WGS sequence"/>
</dbReference>
<protein>
    <submittedName>
        <fullName evidence="1">Uncharacterized protein</fullName>
    </submittedName>
</protein>
<organism evidence="1 2">
    <name type="scientific">Hirundo rustica rustica</name>
    <dbReference type="NCBI Taxonomy" id="333673"/>
    <lineage>
        <taxon>Eukaryota</taxon>
        <taxon>Metazoa</taxon>
        <taxon>Chordata</taxon>
        <taxon>Craniata</taxon>
        <taxon>Vertebrata</taxon>
        <taxon>Euteleostomi</taxon>
        <taxon>Archelosauria</taxon>
        <taxon>Archosauria</taxon>
        <taxon>Dinosauria</taxon>
        <taxon>Saurischia</taxon>
        <taxon>Theropoda</taxon>
        <taxon>Coelurosauria</taxon>
        <taxon>Aves</taxon>
        <taxon>Neognathae</taxon>
        <taxon>Neoaves</taxon>
        <taxon>Telluraves</taxon>
        <taxon>Australaves</taxon>
        <taxon>Passeriformes</taxon>
        <taxon>Sylvioidea</taxon>
        <taxon>Hirundinidae</taxon>
        <taxon>Hirundo</taxon>
    </lineage>
</organism>
<evidence type="ECO:0000313" key="1">
    <source>
        <dbReference type="EMBL" id="RMC10278.1"/>
    </source>
</evidence>
<proteinExistence type="predicted"/>
<comment type="caution">
    <text evidence="1">The sequence shown here is derived from an EMBL/GenBank/DDBJ whole genome shotgun (WGS) entry which is preliminary data.</text>
</comment>
<dbReference type="EMBL" id="QRBI01000112">
    <property type="protein sequence ID" value="RMC10278.1"/>
    <property type="molecule type" value="Genomic_DNA"/>
</dbReference>
<dbReference type="AlphaFoldDB" id="A0A3M0KAW9"/>
<reference evidence="1 2" key="1">
    <citation type="submission" date="2018-07" db="EMBL/GenBank/DDBJ databases">
        <title>A high quality draft genome assembly of the barn swallow (H. rustica rustica).</title>
        <authorList>
            <person name="Formenti G."/>
            <person name="Chiara M."/>
            <person name="Poveda L."/>
            <person name="Francoijs K.-J."/>
            <person name="Bonisoli-Alquati A."/>
            <person name="Canova L."/>
            <person name="Gianfranceschi L."/>
            <person name="Horner D.S."/>
            <person name="Saino N."/>
        </authorList>
    </citation>
    <scope>NUCLEOTIDE SEQUENCE [LARGE SCALE GENOMIC DNA]</scope>
    <source>
        <strain evidence="1">Chelidonia</strain>
        <tissue evidence="1">Blood</tissue>
    </source>
</reference>
<sequence length="237" mass="27407">MESGQASGQIPPKREEQQAQLDVTCLSLAKGKKEKAHLQEIKGVYMRMPVINDLVVFTEDLLAGVISITNGHSEVGHAALPEFNEYRLEHRIKWILIKVILIDIFCPYRSIDLVAGVNPEAVWDLKFHLDPYRSMGPDGIHLRTLKELANHRMVYIAKASPQEYQSLVAKEKVWRKEDFPLFEEDWIRDHSDKHDMHKSIIFEYSWKTRDVPYDWRKASATPIFLGNSGSYRFSSLI</sequence>
<name>A0A3M0KAW9_HIRRU</name>
<evidence type="ECO:0000313" key="2">
    <source>
        <dbReference type="Proteomes" id="UP000269221"/>
    </source>
</evidence>